<dbReference type="PANTHER" id="PTHR30055">
    <property type="entry name" value="HTH-TYPE TRANSCRIPTIONAL REGULATOR RUTR"/>
    <property type="match status" value="1"/>
</dbReference>
<dbReference type="InterPro" id="IPR036271">
    <property type="entry name" value="Tet_transcr_reg_TetR-rel_C_sf"/>
</dbReference>
<dbReference type="GO" id="GO:0000976">
    <property type="term" value="F:transcription cis-regulatory region binding"/>
    <property type="evidence" value="ECO:0007669"/>
    <property type="project" value="TreeGrafter"/>
</dbReference>
<dbReference type="GO" id="GO:0003700">
    <property type="term" value="F:DNA-binding transcription factor activity"/>
    <property type="evidence" value="ECO:0007669"/>
    <property type="project" value="TreeGrafter"/>
</dbReference>
<dbReference type="InterPro" id="IPR023772">
    <property type="entry name" value="DNA-bd_HTH_TetR-type_CS"/>
</dbReference>
<organism evidence="6 7">
    <name type="scientific">Segnochrobactrum spirostomi</name>
    <dbReference type="NCBI Taxonomy" id="2608987"/>
    <lineage>
        <taxon>Bacteria</taxon>
        <taxon>Pseudomonadati</taxon>
        <taxon>Pseudomonadota</taxon>
        <taxon>Alphaproteobacteria</taxon>
        <taxon>Hyphomicrobiales</taxon>
        <taxon>Segnochrobactraceae</taxon>
        <taxon>Segnochrobactrum</taxon>
    </lineage>
</organism>
<dbReference type="InterPro" id="IPR050109">
    <property type="entry name" value="HTH-type_TetR-like_transc_reg"/>
</dbReference>
<keyword evidence="7" id="KW-1185">Reference proteome</keyword>
<name>A0A6A7XZ61_9HYPH</name>
<reference evidence="6 7" key="1">
    <citation type="submission" date="2019-09" db="EMBL/GenBank/DDBJ databases">
        <title>Segnochrobactrum spirostomi gen. nov., sp. nov., isolated from the ciliate Spirostomum cf. yagiui and description of a novel family, Segnochrobactraceae fam. nov. within the order Rhizobiales of the class Alphaproteobacteria.</title>
        <authorList>
            <person name="Akter S."/>
            <person name="Shazib S.U.A."/>
            <person name="Shin M.K."/>
        </authorList>
    </citation>
    <scope>NUCLEOTIDE SEQUENCE [LARGE SCALE GENOMIC DNA]</scope>
    <source>
        <strain evidence="6 7">Sp-1</strain>
    </source>
</reference>
<evidence type="ECO:0000259" key="5">
    <source>
        <dbReference type="PROSITE" id="PS50977"/>
    </source>
</evidence>
<dbReference type="InterPro" id="IPR009057">
    <property type="entry name" value="Homeodomain-like_sf"/>
</dbReference>
<dbReference type="AlphaFoldDB" id="A0A6A7XZ61"/>
<keyword evidence="2 3" id="KW-0238">DNA-binding</keyword>
<dbReference type="InterPro" id="IPR001647">
    <property type="entry name" value="HTH_TetR"/>
</dbReference>
<dbReference type="SUPFAM" id="SSF46689">
    <property type="entry name" value="Homeodomain-like"/>
    <property type="match status" value="1"/>
</dbReference>
<keyword evidence="1" id="KW-0175">Coiled coil</keyword>
<sequence>MSSSVSGKPAAKPRTKPADERRDDLLRAAERLFLAKGVAATTIDDVTRAAGIAKGTFYLHFASKADVLDALRDGFVRTVSGRIAGAVGHRSADDWTGRLQAWSDAFVEAYLDLLALHDLVFVEAPPASRAGLSKNPLIDDLARLLAAGDEAGAWRAVSPAFTAAFLFGALHGLVASGWVAAQERSAALAAIRAQILNAVGATGEDRRLPR</sequence>
<evidence type="ECO:0000256" key="2">
    <source>
        <dbReference type="ARBA" id="ARBA00023125"/>
    </source>
</evidence>
<comment type="caution">
    <text evidence="6">The sequence shown here is derived from an EMBL/GenBank/DDBJ whole genome shotgun (WGS) entry which is preliminary data.</text>
</comment>
<accession>A0A6A7XZ61</accession>
<feature type="domain" description="HTH tetR-type" evidence="5">
    <location>
        <begin position="19"/>
        <end position="79"/>
    </location>
</feature>
<dbReference type="PROSITE" id="PS01081">
    <property type="entry name" value="HTH_TETR_1"/>
    <property type="match status" value="1"/>
</dbReference>
<feature type="DNA-binding region" description="H-T-H motif" evidence="3">
    <location>
        <begin position="42"/>
        <end position="61"/>
    </location>
</feature>
<dbReference type="PROSITE" id="PS50977">
    <property type="entry name" value="HTH_TETR_2"/>
    <property type="match status" value="1"/>
</dbReference>
<feature type="region of interest" description="Disordered" evidence="4">
    <location>
        <begin position="1"/>
        <end position="21"/>
    </location>
</feature>
<gene>
    <name evidence="6" type="ORF">F0357_02640</name>
</gene>
<evidence type="ECO:0000256" key="3">
    <source>
        <dbReference type="PROSITE-ProRule" id="PRU00335"/>
    </source>
</evidence>
<dbReference type="EMBL" id="VWNA01000001">
    <property type="protein sequence ID" value="MQT11588.1"/>
    <property type="molecule type" value="Genomic_DNA"/>
</dbReference>
<dbReference type="SUPFAM" id="SSF48498">
    <property type="entry name" value="Tetracyclin repressor-like, C-terminal domain"/>
    <property type="match status" value="1"/>
</dbReference>
<dbReference type="Pfam" id="PF00440">
    <property type="entry name" value="TetR_N"/>
    <property type="match status" value="1"/>
</dbReference>
<evidence type="ECO:0000256" key="4">
    <source>
        <dbReference type="SAM" id="MobiDB-lite"/>
    </source>
</evidence>
<protein>
    <submittedName>
        <fullName evidence="6">TetR/AcrR family transcriptional regulator</fullName>
    </submittedName>
</protein>
<evidence type="ECO:0000313" key="6">
    <source>
        <dbReference type="EMBL" id="MQT11588.1"/>
    </source>
</evidence>
<dbReference type="Proteomes" id="UP000332515">
    <property type="component" value="Unassembled WGS sequence"/>
</dbReference>
<dbReference type="RefSeq" id="WP_153478432.1">
    <property type="nucleotide sequence ID" value="NZ_VWNA01000001.1"/>
</dbReference>
<dbReference type="PRINTS" id="PR00455">
    <property type="entry name" value="HTHTETR"/>
</dbReference>
<evidence type="ECO:0000256" key="1">
    <source>
        <dbReference type="ARBA" id="ARBA00023054"/>
    </source>
</evidence>
<dbReference type="Gene3D" id="1.10.357.10">
    <property type="entry name" value="Tetracycline Repressor, domain 2"/>
    <property type="match status" value="1"/>
</dbReference>
<dbReference type="PANTHER" id="PTHR30055:SF183">
    <property type="entry name" value="NUCLEOID OCCLUSION FACTOR SLMA"/>
    <property type="match status" value="1"/>
</dbReference>
<proteinExistence type="predicted"/>
<evidence type="ECO:0000313" key="7">
    <source>
        <dbReference type="Proteomes" id="UP000332515"/>
    </source>
</evidence>